<feature type="transmembrane region" description="Helical" evidence="6">
    <location>
        <begin position="20"/>
        <end position="39"/>
    </location>
</feature>
<evidence type="ECO:0000256" key="6">
    <source>
        <dbReference type="SAM" id="Phobius"/>
    </source>
</evidence>
<sequence length="243" mass="26194">MRDWLPYCGAAPVPADLLGRWNLDPLLLLALALGSWGLWRLARNPLQRRLIVASAALALILFVSPFCALSSALFSARVTHHVLLAAVLAPLLVYGMPQERSRLPGSLALWTGLQAATFWLWHAPGIYAAALSSNAVYWSMQLTITGTAFGFWAAVRRASSLSAVAGLLVSTVQMGLLGALITFAGNPLYAPHIFTTEPWGFSALEDQQTAGLIMWAPSAALYLAAALIIARRWLADQDREATA</sequence>
<feature type="transmembrane region" description="Helical" evidence="6">
    <location>
        <begin position="51"/>
        <end position="72"/>
    </location>
</feature>
<name>A0ABY5MY30_9SPHN</name>
<comment type="subcellular location">
    <subcellularLocation>
        <location evidence="1">Cell membrane</location>
        <topology evidence="1">Multi-pass membrane protein</topology>
    </subcellularLocation>
</comment>
<feature type="transmembrane region" description="Helical" evidence="6">
    <location>
        <begin position="136"/>
        <end position="155"/>
    </location>
</feature>
<evidence type="ECO:0000256" key="4">
    <source>
        <dbReference type="ARBA" id="ARBA00022989"/>
    </source>
</evidence>
<keyword evidence="8" id="KW-1185">Reference proteome</keyword>
<feature type="transmembrane region" description="Helical" evidence="6">
    <location>
        <begin position="78"/>
        <end position="95"/>
    </location>
</feature>
<organism evidence="7 8">
    <name type="scientific">Sphingomonas glaciei</name>
    <dbReference type="NCBI Taxonomy" id="2938948"/>
    <lineage>
        <taxon>Bacteria</taxon>
        <taxon>Pseudomonadati</taxon>
        <taxon>Pseudomonadota</taxon>
        <taxon>Alphaproteobacteria</taxon>
        <taxon>Sphingomonadales</taxon>
        <taxon>Sphingomonadaceae</taxon>
        <taxon>Sphingomonas</taxon>
    </lineage>
</organism>
<dbReference type="InterPro" id="IPR019108">
    <property type="entry name" value="Caa3_assmbl_CtaG-rel"/>
</dbReference>
<evidence type="ECO:0000256" key="5">
    <source>
        <dbReference type="ARBA" id="ARBA00023136"/>
    </source>
</evidence>
<gene>
    <name evidence="7" type="ORF">M1K48_04580</name>
</gene>
<reference evidence="7 8" key="1">
    <citation type="submission" date="2022-05" db="EMBL/GenBank/DDBJ databases">
        <title>S8-45 Sphingomonas ultraviolaceadurans.</title>
        <authorList>
            <person name="Liu Y."/>
        </authorList>
    </citation>
    <scope>NUCLEOTIDE SEQUENCE [LARGE SCALE GENOMIC DNA]</scope>
    <source>
        <strain evidence="7 8">S8-45</strain>
    </source>
</reference>
<dbReference type="Proteomes" id="UP000831921">
    <property type="component" value="Chromosome"/>
</dbReference>
<dbReference type="EMBL" id="CP097253">
    <property type="protein sequence ID" value="UUR08909.1"/>
    <property type="molecule type" value="Genomic_DNA"/>
</dbReference>
<proteinExistence type="predicted"/>
<evidence type="ECO:0000313" key="7">
    <source>
        <dbReference type="EMBL" id="UUR08909.1"/>
    </source>
</evidence>
<feature type="transmembrane region" description="Helical" evidence="6">
    <location>
        <begin position="167"/>
        <end position="189"/>
    </location>
</feature>
<dbReference type="RefSeq" id="WP_249504679.1">
    <property type="nucleotide sequence ID" value="NZ_CP097253.1"/>
</dbReference>
<accession>A0ABY5MY30</accession>
<evidence type="ECO:0000256" key="2">
    <source>
        <dbReference type="ARBA" id="ARBA00022475"/>
    </source>
</evidence>
<feature type="transmembrane region" description="Helical" evidence="6">
    <location>
        <begin position="107"/>
        <end position="130"/>
    </location>
</feature>
<protein>
    <submittedName>
        <fullName evidence="7">Cytochrome c oxidase assembly protein</fullName>
    </submittedName>
</protein>
<evidence type="ECO:0000256" key="1">
    <source>
        <dbReference type="ARBA" id="ARBA00004651"/>
    </source>
</evidence>
<evidence type="ECO:0000313" key="8">
    <source>
        <dbReference type="Proteomes" id="UP000831921"/>
    </source>
</evidence>
<evidence type="ECO:0000256" key="3">
    <source>
        <dbReference type="ARBA" id="ARBA00022692"/>
    </source>
</evidence>
<dbReference type="Pfam" id="PF09678">
    <property type="entry name" value="Caa3_CtaG"/>
    <property type="match status" value="1"/>
</dbReference>
<keyword evidence="2" id="KW-1003">Cell membrane</keyword>
<keyword evidence="4 6" id="KW-1133">Transmembrane helix</keyword>
<keyword evidence="3 6" id="KW-0812">Transmembrane</keyword>
<keyword evidence="5 6" id="KW-0472">Membrane</keyword>
<feature type="transmembrane region" description="Helical" evidence="6">
    <location>
        <begin position="209"/>
        <end position="230"/>
    </location>
</feature>